<dbReference type="CDD" id="cd04301">
    <property type="entry name" value="NAT_SF"/>
    <property type="match status" value="2"/>
</dbReference>
<protein>
    <submittedName>
        <fullName evidence="4">GNAT family N-acetyltransferase</fullName>
    </submittedName>
</protein>
<keyword evidence="5" id="KW-1185">Reference proteome</keyword>
<dbReference type="Gene3D" id="3.40.630.30">
    <property type="match status" value="2"/>
</dbReference>
<name>A0ABR6ESP0_9SPHI</name>
<keyword evidence="2" id="KW-0012">Acyltransferase</keyword>
<dbReference type="InterPro" id="IPR000182">
    <property type="entry name" value="GNAT_dom"/>
</dbReference>
<evidence type="ECO:0000256" key="1">
    <source>
        <dbReference type="ARBA" id="ARBA00022679"/>
    </source>
</evidence>
<evidence type="ECO:0000313" key="5">
    <source>
        <dbReference type="Proteomes" id="UP000636110"/>
    </source>
</evidence>
<evidence type="ECO:0000313" key="4">
    <source>
        <dbReference type="EMBL" id="MBB2148280.1"/>
    </source>
</evidence>
<reference evidence="4 5" key="1">
    <citation type="submission" date="2019-11" db="EMBL/GenBank/DDBJ databases">
        <title>Description of Pedobacter sp. LMG 31462T.</title>
        <authorList>
            <person name="Carlier A."/>
            <person name="Qi S."/>
            <person name="Vandamme P."/>
        </authorList>
    </citation>
    <scope>NUCLEOTIDE SEQUENCE [LARGE SCALE GENOMIC DNA]</scope>
    <source>
        <strain evidence="4 5">LMG 31462</strain>
    </source>
</reference>
<accession>A0ABR6ESP0</accession>
<dbReference type="InterPro" id="IPR050680">
    <property type="entry name" value="YpeA/RimI_acetyltransf"/>
</dbReference>
<dbReference type="PANTHER" id="PTHR43420:SF12">
    <property type="entry name" value="N-ACETYLTRANSFERASE DOMAIN-CONTAINING PROTEIN"/>
    <property type="match status" value="1"/>
</dbReference>
<evidence type="ECO:0000256" key="2">
    <source>
        <dbReference type="ARBA" id="ARBA00023315"/>
    </source>
</evidence>
<feature type="domain" description="N-acetyltransferase" evidence="3">
    <location>
        <begin position="143"/>
        <end position="280"/>
    </location>
</feature>
<dbReference type="Proteomes" id="UP000636110">
    <property type="component" value="Unassembled WGS sequence"/>
</dbReference>
<dbReference type="PANTHER" id="PTHR43420">
    <property type="entry name" value="ACETYLTRANSFERASE"/>
    <property type="match status" value="1"/>
</dbReference>
<comment type="caution">
    <text evidence="4">The sequence shown here is derived from an EMBL/GenBank/DDBJ whole genome shotgun (WGS) entry which is preliminary data.</text>
</comment>
<proteinExistence type="predicted"/>
<sequence>MELRNLENIDLEKLVSVINLSFSDYLVPMQLTLEKLESKIAAEDIKLKLSTGVFDGDQMVGCMLHALRSTEEGLAVYNACTGVIPAYRGRGLVSEMYGYLLPELRKIQVKKMVLEVLTGNHAAIKAYEKMGYTRDRKLDCYSGKIQVKKDKSAASLKEIDGLNWRELMTFWDAIPSWQNANQSLENSKAQCRIVGAYQDDLLVGYAIFNPTSRKINQFAVAAEYRDKGIGSQLFSYINEAVEQQEVYVFNVDQSAVSVLGFLKSVGLSEVIAQFEMSRRV</sequence>
<evidence type="ECO:0000259" key="3">
    <source>
        <dbReference type="PROSITE" id="PS51186"/>
    </source>
</evidence>
<dbReference type="PROSITE" id="PS51186">
    <property type="entry name" value="GNAT"/>
    <property type="match status" value="2"/>
</dbReference>
<dbReference type="SUPFAM" id="SSF55729">
    <property type="entry name" value="Acyl-CoA N-acyltransferases (Nat)"/>
    <property type="match status" value="2"/>
</dbReference>
<dbReference type="Pfam" id="PF13673">
    <property type="entry name" value="Acetyltransf_10"/>
    <property type="match status" value="1"/>
</dbReference>
<dbReference type="EMBL" id="WNXC01000001">
    <property type="protein sequence ID" value="MBB2148280.1"/>
    <property type="molecule type" value="Genomic_DNA"/>
</dbReference>
<keyword evidence="1" id="KW-0808">Transferase</keyword>
<feature type="domain" description="N-acetyltransferase" evidence="3">
    <location>
        <begin position="1"/>
        <end position="152"/>
    </location>
</feature>
<organism evidence="4 5">
    <name type="scientific">Pedobacter gandavensis</name>
    <dbReference type="NCBI Taxonomy" id="2679963"/>
    <lineage>
        <taxon>Bacteria</taxon>
        <taxon>Pseudomonadati</taxon>
        <taxon>Bacteroidota</taxon>
        <taxon>Sphingobacteriia</taxon>
        <taxon>Sphingobacteriales</taxon>
        <taxon>Sphingobacteriaceae</taxon>
        <taxon>Pedobacter</taxon>
    </lineage>
</organism>
<dbReference type="RefSeq" id="WP_182954053.1">
    <property type="nucleotide sequence ID" value="NZ_WNXC01000001.1"/>
</dbReference>
<dbReference type="InterPro" id="IPR016181">
    <property type="entry name" value="Acyl_CoA_acyltransferase"/>
</dbReference>
<dbReference type="Pfam" id="PF00583">
    <property type="entry name" value="Acetyltransf_1"/>
    <property type="match status" value="1"/>
</dbReference>
<gene>
    <name evidence="4" type="ORF">GM920_05095</name>
</gene>